<dbReference type="InterPro" id="IPR024264">
    <property type="entry name" value="DUF3786"/>
</dbReference>
<gene>
    <name evidence="2" type="ORF">IAA83_02480</name>
</gene>
<sequence length="210" mass="23105">MMEGQNYERLCSQWAAELSTQPVEELLHRVPELQPDGPGRYVLYHFGRPYHYDSATGLVTAADGGHATVLQRLNIYTLLAYCQRDAQPTGQWVPFREVPGAGPYAPAFQRGNLEPFATTFAGHPDALRQAASALGGTPLPESDVGFQLSAFACIPMRFYFWDSDEEFPAQANILFDSGAGRFIHVESLVTLASEALNRLAQTVELPIADT</sequence>
<reference evidence="2" key="1">
    <citation type="submission" date="2020-10" db="EMBL/GenBank/DDBJ databases">
        <authorList>
            <person name="Gilroy R."/>
        </authorList>
    </citation>
    <scope>NUCLEOTIDE SEQUENCE</scope>
    <source>
        <strain evidence="2">ChiBcec16-1751</strain>
    </source>
</reference>
<protein>
    <submittedName>
        <fullName evidence="2">DUF3786 domain-containing protein</fullName>
    </submittedName>
</protein>
<reference evidence="2" key="2">
    <citation type="journal article" date="2021" name="PeerJ">
        <title>Extensive microbial diversity within the chicken gut microbiome revealed by metagenomics and culture.</title>
        <authorList>
            <person name="Gilroy R."/>
            <person name="Ravi A."/>
            <person name="Getino M."/>
            <person name="Pursley I."/>
            <person name="Horton D.L."/>
            <person name="Alikhan N.F."/>
            <person name="Baker D."/>
            <person name="Gharbi K."/>
            <person name="Hall N."/>
            <person name="Watson M."/>
            <person name="Adriaenssens E.M."/>
            <person name="Foster-Nyarko E."/>
            <person name="Jarju S."/>
            <person name="Secka A."/>
            <person name="Antonio M."/>
            <person name="Oren A."/>
            <person name="Chaudhuri R.R."/>
            <person name="La Ragione R."/>
            <person name="Hildebrand F."/>
            <person name="Pallen M.J."/>
        </authorList>
    </citation>
    <scope>NUCLEOTIDE SEQUENCE</scope>
    <source>
        <strain evidence="2">ChiBcec16-1751</strain>
    </source>
</reference>
<organism evidence="2 3">
    <name type="scientific">Candidatus Avoscillospira avistercoris</name>
    <dbReference type="NCBI Taxonomy" id="2840707"/>
    <lineage>
        <taxon>Bacteria</taxon>
        <taxon>Bacillati</taxon>
        <taxon>Bacillota</taxon>
        <taxon>Clostridia</taxon>
        <taxon>Eubacteriales</taxon>
        <taxon>Oscillospiraceae</taxon>
        <taxon>Oscillospiraceae incertae sedis</taxon>
        <taxon>Candidatus Avoscillospira</taxon>
    </lineage>
</organism>
<dbReference type="EMBL" id="DVJJ01000045">
    <property type="protein sequence ID" value="HIS64223.1"/>
    <property type="molecule type" value="Genomic_DNA"/>
</dbReference>
<dbReference type="Proteomes" id="UP000886741">
    <property type="component" value="Unassembled WGS sequence"/>
</dbReference>
<comment type="caution">
    <text evidence="2">The sequence shown here is derived from an EMBL/GenBank/DDBJ whole genome shotgun (WGS) entry which is preliminary data.</text>
</comment>
<dbReference type="AlphaFoldDB" id="A0A9D1JSY7"/>
<feature type="domain" description="DUF3786" evidence="1">
    <location>
        <begin position="37"/>
        <end position="194"/>
    </location>
</feature>
<proteinExistence type="predicted"/>
<accession>A0A9D1JSY7</accession>
<evidence type="ECO:0000313" key="2">
    <source>
        <dbReference type="EMBL" id="HIS64223.1"/>
    </source>
</evidence>
<evidence type="ECO:0000259" key="1">
    <source>
        <dbReference type="Pfam" id="PF12654"/>
    </source>
</evidence>
<dbReference type="Pfam" id="PF12654">
    <property type="entry name" value="DUF3786"/>
    <property type="match status" value="1"/>
</dbReference>
<evidence type="ECO:0000313" key="3">
    <source>
        <dbReference type="Proteomes" id="UP000886741"/>
    </source>
</evidence>
<name>A0A9D1JSY7_9FIRM</name>